<feature type="non-terminal residue" evidence="1">
    <location>
        <position position="1"/>
    </location>
</feature>
<dbReference type="AlphaFoldDB" id="A0A1D1ZRA5"/>
<protein>
    <submittedName>
        <fullName evidence="1">Uncharacterized protein</fullName>
    </submittedName>
</protein>
<proteinExistence type="predicted"/>
<reference evidence="1" key="1">
    <citation type="submission" date="2015-08" db="EMBL/GenBank/DDBJ databases">
        <authorList>
            <person name="Babu N.S."/>
            <person name="Beckwith C.J."/>
            <person name="Beseler K.G."/>
            <person name="Brison A."/>
            <person name="Carone J.V."/>
            <person name="Caskin T.P."/>
            <person name="Diamond M."/>
            <person name="Durham M.E."/>
            <person name="Foxe J.M."/>
            <person name="Go M."/>
            <person name="Henderson B.A."/>
            <person name="Jones I.B."/>
            <person name="McGettigan J.A."/>
            <person name="Micheletti S.J."/>
            <person name="Nasrallah M.E."/>
            <person name="Ortiz D."/>
            <person name="Piller C.R."/>
            <person name="Privatt S.R."/>
            <person name="Schneider S.L."/>
            <person name="Sharp S."/>
            <person name="Smith T.C."/>
            <person name="Stanton J.D."/>
            <person name="Ullery H.E."/>
            <person name="Wilson R.J."/>
            <person name="Serrano M.G."/>
            <person name="Buck G."/>
            <person name="Lee V."/>
            <person name="Wang Y."/>
            <person name="Carvalho R."/>
            <person name="Voegtly L."/>
            <person name="Shi R."/>
            <person name="Duckworth R."/>
            <person name="Johnson A."/>
            <person name="Loviza R."/>
            <person name="Walstead R."/>
            <person name="Shah Z."/>
            <person name="Kiflezghi M."/>
            <person name="Wade K."/>
            <person name="Ball S.L."/>
            <person name="Bradley K.W."/>
            <person name="Asai D.J."/>
            <person name="Bowman C.A."/>
            <person name="Russell D.A."/>
            <person name="Pope W.H."/>
            <person name="Jacobs-Sera D."/>
            <person name="Hendrix R.W."/>
            <person name="Hatfull G.F."/>
        </authorList>
    </citation>
    <scope>NUCLEOTIDE SEQUENCE</scope>
</reference>
<dbReference type="EMBL" id="GDKF01009144">
    <property type="protein sequence ID" value="JAT69478.1"/>
    <property type="molecule type" value="Transcribed_RNA"/>
</dbReference>
<sequence>NILCINTMSEASKTLGNKLNDAWENLTQPHRPGPEVGADLQAQAAAYDYANAAPTAEEAARNAADLAAAKTDVAHEEAVSGLRGTGEYLADAAAGAQSSLATAKEYATSASASLADTHAATQESAHNAQASAVSSLRDAGTHIAGGLEVAGEKAGDTVSAIRSKLGL</sequence>
<evidence type="ECO:0000313" key="1">
    <source>
        <dbReference type="EMBL" id="JAT69478.1"/>
    </source>
</evidence>
<gene>
    <name evidence="1" type="ORF">g.3317</name>
</gene>
<organism evidence="1">
    <name type="scientific">Auxenochlorella protothecoides</name>
    <name type="common">Green microalga</name>
    <name type="synonym">Chlorella protothecoides</name>
    <dbReference type="NCBI Taxonomy" id="3075"/>
    <lineage>
        <taxon>Eukaryota</taxon>
        <taxon>Viridiplantae</taxon>
        <taxon>Chlorophyta</taxon>
        <taxon>core chlorophytes</taxon>
        <taxon>Trebouxiophyceae</taxon>
        <taxon>Chlorellales</taxon>
        <taxon>Chlorellaceae</taxon>
        <taxon>Auxenochlorella</taxon>
    </lineage>
</organism>
<name>A0A1D1ZRA5_AUXPR</name>
<accession>A0A1D1ZRA5</accession>